<keyword evidence="21" id="KW-1185">Reference proteome</keyword>
<dbReference type="SUPFAM" id="SSF53244">
    <property type="entry name" value="MurD-like peptide ligases, peptide-binding domain"/>
    <property type="match status" value="1"/>
</dbReference>
<feature type="binding site" evidence="18">
    <location>
        <position position="278"/>
    </location>
    <ligand>
        <name>ATP</name>
        <dbReference type="ChEBI" id="CHEBI:30616"/>
    </ligand>
</feature>
<feature type="binding site" evidence="19">
    <location>
        <position position="120"/>
    </location>
    <ligand>
        <name>Mg(2+)</name>
        <dbReference type="ChEBI" id="CHEBI:18420"/>
        <label>1</label>
    </ligand>
</feature>
<sequence>MNTYLQRLDLSERLKTLRVVHVAGTKGKGSTCAMVESMLRASGYRTGLFTSPHLWDVRERIRLNGQPIERAQFSEHFWKCFNALREQADAHVGMPAYFRFLTLLGLRVFVEEQVDVAILEVGLGGRLDATNCIPPPIVCGVTPLGLDHTELLGNTLEEIAKEKAGIFKAGSVAYTADQQPQALAVLQAQARQAGLPLSSASPLEAWAGGTGVQVGLAGEHQRANAGLAVALAASWELQVAASDPERFPQAVRHAPLLTRHQLPGEYIEGLTSCYWPGRGQVVEDVSEVPGQSPSRLTFFLDGAHTPESMVTCGEWFAATAGPAGRALHNGTGTAGPALLQRVLLFHCMQERSPQLLFSRLVTTLKDNGTGMHHAVFVPPDSSRQQLANGCSMPDMPWHQHMQTVWQAAVGGTADKAAIGLPRMPACGSIMQDSRRGAITPSLQATLDWLRRCVKEGPPRLHMQVLVTGSLYLVGDMLQRLGRAPAN</sequence>
<comment type="similarity">
    <text evidence="5 17">Belongs to the folylpolyglutamate synthase family.</text>
</comment>
<comment type="function">
    <text evidence="17">Catalyzes conversion of folates to polyglutamate derivatives allowing concentration of folate compounds in the cell and the intracellular retention of these cofactors, which are important substrates for most of the folate-dependent enzymes that are involved in one-carbon transfer reactions involved in purine, pyrimidine and amino acid synthesis.</text>
</comment>
<dbReference type="GO" id="GO:0005759">
    <property type="term" value="C:mitochondrial matrix"/>
    <property type="evidence" value="ECO:0007669"/>
    <property type="project" value="UniProtKB-SubCell"/>
</dbReference>
<keyword evidence="8 17" id="KW-0436">Ligase</keyword>
<keyword evidence="11" id="KW-0999">Mitochondrion inner membrane</keyword>
<keyword evidence="9 19" id="KW-0479">Metal-binding</keyword>
<dbReference type="GO" id="GO:0005829">
    <property type="term" value="C:cytosol"/>
    <property type="evidence" value="ECO:0007669"/>
    <property type="project" value="TreeGrafter"/>
</dbReference>
<comment type="caution">
    <text evidence="20">The sequence shown here is derived from an EMBL/GenBank/DDBJ whole genome shotgun (WGS) entry which is preliminary data.</text>
</comment>
<evidence type="ECO:0000256" key="17">
    <source>
        <dbReference type="PIRNR" id="PIRNR038895"/>
    </source>
</evidence>
<keyword evidence="14" id="KW-0496">Mitochondrion</keyword>
<keyword evidence="6" id="KW-0963">Cytoplasm</keyword>
<evidence type="ECO:0000256" key="7">
    <source>
        <dbReference type="ARBA" id="ARBA00022563"/>
    </source>
</evidence>
<dbReference type="PIRSF" id="PIRSF038895">
    <property type="entry name" value="FPGS"/>
    <property type="match status" value="1"/>
</dbReference>
<evidence type="ECO:0000313" key="20">
    <source>
        <dbReference type="EMBL" id="KAK9817171.1"/>
    </source>
</evidence>
<evidence type="ECO:0000256" key="9">
    <source>
        <dbReference type="ARBA" id="ARBA00022723"/>
    </source>
</evidence>
<dbReference type="SUPFAM" id="SSF53623">
    <property type="entry name" value="MurD-like peptide ligases, catalytic domain"/>
    <property type="match status" value="1"/>
</dbReference>
<evidence type="ECO:0000256" key="8">
    <source>
        <dbReference type="ARBA" id="ARBA00022598"/>
    </source>
</evidence>
<comment type="catalytic activity">
    <reaction evidence="16 17">
        <text>(6S)-5,6,7,8-tetrahydrofolyl-(gamma-L-Glu)(n) + L-glutamate + ATP = (6S)-5,6,7,8-tetrahydrofolyl-(gamma-L-Glu)(n+1) + ADP + phosphate + H(+)</text>
        <dbReference type="Rhea" id="RHEA:10580"/>
        <dbReference type="Rhea" id="RHEA-COMP:14738"/>
        <dbReference type="Rhea" id="RHEA-COMP:14740"/>
        <dbReference type="ChEBI" id="CHEBI:15378"/>
        <dbReference type="ChEBI" id="CHEBI:29985"/>
        <dbReference type="ChEBI" id="CHEBI:30616"/>
        <dbReference type="ChEBI" id="CHEBI:43474"/>
        <dbReference type="ChEBI" id="CHEBI:141005"/>
        <dbReference type="ChEBI" id="CHEBI:456216"/>
        <dbReference type="EC" id="6.3.2.17"/>
    </reaction>
</comment>
<gene>
    <name evidence="20" type="ORF">WJX72_010631</name>
</gene>
<dbReference type="FunFam" id="3.40.1190.10:FF:000008">
    <property type="entry name" value="Folylpolyglutamate synthase"/>
    <property type="match status" value="1"/>
</dbReference>
<evidence type="ECO:0000256" key="13">
    <source>
        <dbReference type="ARBA" id="ARBA00022842"/>
    </source>
</evidence>
<dbReference type="InterPro" id="IPR001645">
    <property type="entry name" value="Folylpolyglutamate_synth"/>
</dbReference>
<evidence type="ECO:0000256" key="11">
    <source>
        <dbReference type="ARBA" id="ARBA00022792"/>
    </source>
</evidence>
<keyword evidence="7 17" id="KW-0554">One-carbon metabolism</keyword>
<dbReference type="PANTHER" id="PTHR11136">
    <property type="entry name" value="FOLYLPOLYGLUTAMATE SYNTHASE-RELATED"/>
    <property type="match status" value="1"/>
</dbReference>
<evidence type="ECO:0000256" key="14">
    <source>
        <dbReference type="ARBA" id="ARBA00023128"/>
    </source>
</evidence>
<dbReference type="InterPro" id="IPR036565">
    <property type="entry name" value="Mur-like_cat_sf"/>
</dbReference>
<dbReference type="EMBL" id="JALJOR010000005">
    <property type="protein sequence ID" value="KAK9817171.1"/>
    <property type="molecule type" value="Genomic_DNA"/>
</dbReference>
<protein>
    <recommendedName>
        <fullName evidence="17">Folylpolyglutamate synthase</fullName>
        <ecNumber evidence="17">6.3.2.17</ecNumber>
    </recommendedName>
    <alternativeName>
        <fullName evidence="17">Folylpoly-gamma-glutamate synthetase</fullName>
    </alternativeName>
    <alternativeName>
        <fullName evidence="17">Tetrahydrofolylpolyglutamate synthase</fullName>
    </alternativeName>
</protein>
<dbReference type="NCBIfam" id="TIGR01499">
    <property type="entry name" value="folC"/>
    <property type="match status" value="1"/>
</dbReference>
<dbReference type="InterPro" id="IPR023600">
    <property type="entry name" value="Folylpolyglutamate_synth_euk"/>
</dbReference>
<evidence type="ECO:0000256" key="12">
    <source>
        <dbReference type="ARBA" id="ARBA00022840"/>
    </source>
</evidence>
<feature type="binding site" evidence="19">
    <location>
        <position position="148"/>
    </location>
    <ligand>
        <name>Mg(2+)</name>
        <dbReference type="ChEBI" id="CHEBI:18420"/>
        <label>1</label>
    </ligand>
</feature>
<keyword evidence="12 18" id="KW-0067">ATP-binding</keyword>
<dbReference type="InterPro" id="IPR036615">
    <property type="entry name" value="Mur_ligase_C_dom_sf"/>
</dbReference>
<evidence type="ECO:0000256" key="6">
    <source>
        <dbReference type="ARBA" id="ARBA00022490"/>
    </source>
</evidence>
<accession>A0AAW1Q877</accession>
<dbReference type="GO" id="GO:0006730">
    <property type="term" value="P:one-carbon metabolic process"/>
    <property type="evidence" value="ECO:0007669"/>
    <property type="project" value="UniProtKB-KW"/>
</dbReference>
<dbReference type="GO" id="GO:0046872">
    <property type="term" value="F:metal ion binding"/>
    <property type="evidence" value="ECO:0007669"/>
    <property type="project" value="UniProtKB-KW"/>
</dbReference>
<feature type="binding site" evidence="19">
    <location>
        <position position="51"/>
    </location>
    <ligand>
        <name>Mg(2+)</name>
        <dbReference type="ChEBI" id="CHEBI:18420"/>
        <label>1</label>
    </ligand>
</feature>
<dbReference type="GO" id="GO:0005524">
    <property type="term" value="F:ATP binding"/>
    <property type="evidence" value="ECO:0007669"/>
    <property type="project" value="UniProtKB-KW"/>
</dbReference>
<evidence type="ECO:0000256" key="19">
    <source>
        <dbReference type="PIRSR" id="PIRSR038895-2"/>
    </source>
</evidence>
<name>A0AAW1Q877_9CHLO</name>
<evidence type="ECO:0000313" key="21">
    <source>
        <dbReference type="Proteomes" id="UP001489004"/>
    </source>
</evidence>
<comment type="cofactor">
    <cofactor evidence="17">
        <name>a monovalent cation</name>
        <dbReference type="ChEBI" id="CHEBI:60242"/>
    </cofactor>
    <text evidence="17">A monovalent cation.</text>
</comment>
<evidence type="ECO:0000256" key="16">
    <source>
        <dbReference type="ARBA" id="ARBA00047493"/>
    </source>
</evidence>
<evidence type="ECO:0000256" key="5">
    <source>
        <dbReference type="ARBA" id="ARBA00008276"/>
    </source>
</evidence>
<dbReference type="EC" id="6.3.2.17" evidence="17"/>
<reference evidence="20 21" key="1">
    <citation type="journal article" date="2024" name="Nat. Commun.">
        <title>Phylogenomics reveals the evolutionary origins of lichenization in chlorophyte algae.</title>
        <authorList>
            <person name="Puginier C."/>
            <person name="Libourel C."/>
            <person name="Otte J."/>
            <person name="Skaloud P."/>
            <person name="Haon M."/>
            <person name="Grisel S."/>
            <person name="Petersen M."/>
            <person name="Berrin J.G."/>
            <person name="Delaux P.M."/>
            <person name="Dal Grande F."/>
            <person name="Keller J."/>
        </authorList>
    </citation>
    <scope>NUCLEOTIDE SEQUENCE [LARGE SCALE GENOMIC DNA]</scope>
    <source>
        <strain evidence="20 21">SAG 2043</strain>
    </source>
</reference>
<dbReference type="Gene3D" id="3.40.1190.10">
    <property type="entry name" value="Mur-like, catalytic domain"/>
    <property type="match status" value="1"/>
</dbReference>
<evidence type="ECO:0000256" key="3">
    <source>
        <dbReference type="ARBA" id="ARBA00004496"/>
    </source>
</evidence>
<dbReference type="InterPro" id="IPR018109">
    <property type="entry name" value="Folylpolyglutamate_synth_CS"/>
</dbReference>
<dbReference type="Gene3D" id="3.90.190.20">
    <property type="entry name" value="Mur ligase, C-terminal domain"/>
    <property type="match status" value="1"/>
</dbReference>
<dbReference type="GO" id="GO:0004326">
    <property type="term" value="F:tetrahydrofolylpolyglutamate synthase activity"/>
    <property type="evidence" value="ECO:0007669"/>
    <property type="project" value="UniProtKB-EC"/>
</dbReference>
<evidence type="ECO:0000256" key="1">
    <source>
        <dbReference type="ARBA" id="ARBA00004273"/>
    </source>
</evidence>
<feature type="binding site" evidence="18">
    <location>
        <position position="301"/>
    </location>
    <ligand>
        <name>ATP</name>
        <dbReference type="ChEBI" id="CHEBI:30616"/>
    </ligand>
</feature>
<proteinExistence type="inferred from homology"/>
<dbReference type="GO" id="GO:0005743">
    <property type="term" value="C:mitochondrial inner membrane"/>
    <property type="evidence" value="ECO:0007669"/>
    <property type="project" value="UniProtKB-SubCell"/>
</dbReference>
<dbReference type="AlphaFoldDB" id="A0AAW1Q877"/>
<dbReference type="PROSITE" id="PS01011">
    <property type="entry name" value="FOLYLPOLYGLU_SYNT_1"/>
    <property type="match status" value="1"/>
</dbReference>
<evidence type="ECO:0000256" key="2">
    <source>
        <dbReference type="ARBA" id="ARBA00004305"/>
    </source>
</evidence>
<dbReference type="Proteomes" id="UP001489004">
    <property type="component" value="Unassembled WGS sequence"/>
</dbReference>
<comment type="subcellular location">
    <subcellularLocation>
        <location evidence="3">Cytoplasm</location>
    </subcellularLocation>
    <subcellularLocation>
        <location evidence="1">Mitochondrion inner membrane</location>
    </subcellularLocation>
    <subcellularLocation>
        <location evidence="2">Mitochondrion matrix</location>
    </subcellularLocation>
</comment>
<keyword evidence="10 18" id="KW-0547">Nucleotide-binding</keyword>
<evidence type="ECO:0000256" key="18">
    <source>
        <dbReference type="PIRSR" id="PIRSR038895-1"/>
    </source>
</evidence>
<evidence type="ECO:0000256" key="4">
    <source>
        <dbReference type="ARBA" id="ARBA00005150"/>
    </source>
</evidence>
<comment type="pathway">
    <text evidence="4 17">Cofactor biosynthesis; tetrahydrofolylpolyglutamate biosynthesis.</text>
</comment>
<dbReference type="PANTHER" id="PTHR11136:SF5">
    <property type="entry name" value="FOLYLPOLYGLUTAMATE SYNTHASE, MITOCHONDRIAL"/>
    <property type="match status" value="1"/>
</dbReference>
<organism evidence="20 21">
    <name type="scientific">[Myrmecia] bisecta</name>
    <dbReference type="NCBI Taxonomy" id="41462"/>
    <lineage>
        <taxon>Eukaryota</taxon>
        <taxon>Viridiplantae</taxon>
        <taxon>Chlorophyta</taxon>
        <taxon>core chlorophytes</taxon>
        <taxon>Trebouxiophyceae</taxon>
        <taxon>Trebouxiales</taxon>
        <taxon>Trebouxiaceae</taxon>
        <taxon>Myrmecia</taxon>
    </lineage>
</organism>
<keyword evidence="13 19" id="KW-0460">Magnesium</keyword>
<evidence type="ECO:0000256" key="15">
    <source>
        <dbReference type="ARBA" id="ARBA00023136"/>
    </source>
</evidence>
<keyword evidence="15" id="KW-0472">Membrane</keyword>
<evidence type="ECO:0000256" key="10">
    <source>
        <dbReference type="ARBA" id="ARBA00022741"/>
    </source>
</evidence>